<dbReference type="Gene3D" id="3.40.50.1400">
    <property type="match status" value="2"/>
</dbReference>
<evidence type="ECO:0000256" key="2">
    <source>
        <dbReference type="ARBA" id="ARBA00023239"/>
    </source>
</evidence>
<evidence type="ECO:0000256" key="1">
    <source>
        <dbReference type="ARBA" id="ARBA00022723"/>
    </source>
</evidence>
<dbReference type="GO" id="GO:0046872">
    <property type="term" value="F:metal ion binding"/>
    <property type="evidence" value="ECO:0007669"/>
    <property type="project" value="UniProtKB-KW"/>
</dbReference>
<dbReference type="CDD" id="cd03414">
    <property type="entry name" value="CbiX_SirB_C"/>
    <property type="match status" value="1"/>
</dbReference>
<protein>
    <submittedName>
        <fullName evidence="3">Cobalamin biosynthesis protein CbiX</fullName>
    </submittedName>
</protein>
<dbReference type="GO" id="GO:0016829">
    <property type="term" value="F:lyase activity"/>
    <property type="evidence" value="ECO:0007669"/>
    <property type="project" value="UniProtKB-KW"/>
</dbReference>
<accession>A0AAJ0XC06</accession>
<dbReference type="EMBL" id="NRSJ01000049">
    <property type="protein sequence ID" value="MBK1706730.1"/>
    <property type="molecule type" value="Genomic_DNA"/>
</dbReference>
<keyword evidence="4" id="KW-1185">Reference proteome</keyword>
<proteinExistence type="predicted"/>
<dbReference type="InterPro" id="IPR050963">
    <property type="entry name" value="Sirohydro_Cobaltochel/CbiX"/>
</dbReference>
<evidence type="ECO:0000313" key="3">
    <source>
        <dbReference type="EMBL" id="MBK1706730.1"/>
    </source>
</evidence>
<dbReference type="CDD" id="cd03416">
    <property type="entry name" value="CbiX_SirB_N"/>
    <property type="match status" value="1"/>
</dbReference>
<reference evidence="3" key="2">
    <citation type="journal article" date="2020" name="Microorganisms">
        <title>Osmotic Adaptation and Compatible Solute Biosynthesis of Phototrophic Bacteria as Revealed from Genome Analyses.</title>
        <authorList>
            <person name="Imhoff J.F."/>
            <person name="Rahn T."/>
            <person name="Kunzel S."/>
            <person name="Keller A."/>
            <person name="Neulinger S.C."/>
        </authorList>
    </citation>
    <scope>NUCLEOTIDE SEQUENCE</scope>
    <source>
        <strain evidence="3">DSM 11080</strain>
    </source>
</reference>
<dbReference type="SUPFAM" id="SSF53800">
    <property type="entry name" value="Chelatase"/>
    <property type="match status" value="1"/>
</dbReference>
<dbReference type="AlphaFoldDB" id="A0AAJ0XC06"/>
<dbReference type="PANTHER" id="PTHR33542:SF3">
    <property type="entry name" value="SIROHYDROCHLORIN FERROCHELATASE, CHLOROPLASTIC"/>
    <property type="match status" value="1"/>
</dbReference>
<organism evidence="3 4">
    <name type="scientific">Halochromatium glycolicum</name>
    <dbReference type="NCBI Taxonomy" id="85075"/>
    <lineage>
        <taxon>Bacteria</taxon>
        <taxon>Pseudomonadati</taxon>
        <taxon>Pseudomonadota</taxon>
        <taxon>Gammaproteobacteria</taxon>
        <taxon>Chromatiales</taxon>
        <taxon>Chromatiaceae</taxon>
        <taxon>Halochromatium</taxon>
    </lineage>
</organism>
<dbReference type="Pfam" id="PF01903">
    <property type="entry name" value="CbiX"/>
    <property type="match status" value="2"/>
</dbReference>
<name>A0AAJ0XC06_9GAMM</name>
<dbReference type="Proteomes" id="UP001296776">
    <property type="component" value="Unassembled WGS sequence"/>
</dbReference>
<gene>
    <name evidence="3" type="ORF">CKO40_19830</name>
</gene>
<evidence type="ECO:0000313" key="4">
    <source>
        <dbReference type="Proteomes" id="UP001296776"/>
    </source>
</evidence>
<dbReference type="InterPro" id="IPR002762">
    <property type="entry name" value="CbiX-like"/>
</dbReference>
<sequence>MTDEVVLLAAHGARDPGFEGNQEVEHCAARWRERHPETSIQVCWIEHAPVLLDEGLERAVASLGSGLSGGGRVLVLPLILNAGGHVKGDIPQAIAAARARHPEVEFRYGHHLGTSEQLLKALRHRLHTAMAALHMPDPRTTGVVLLARGASDREATGEVAKMAHWLFATTQHALVMPAFTDCCFPRLEQVVQRLDALDCSQLIVLPYYLFTGRLIKRIREQVARLQQQYPTRVIHQADYINDHEQLLDLLDLRLQQCRDGSALLPCDGCSLALAAHHNHHDHHDPHVEPTAPEPILP</sequence>
<keyword evidence="2" id="KW-0456">Lyase</keyword>
<dbReference type="RefSeq" id="WP_200348200.1">
    <property type="nucleotide sequence ID" value="NZ_NRSJ01000049.1"/>
</dbReference>
<keyword evidence="1" id="KW-0479">Metal-binding</keyword>
<comment type="caution">
    <text evidence="3">The sequence shown here is derived from an EMBL/GenBank/DDBJ whole genome shotgun (WGS) entry which is preliminary data.</text>
</comment>
<reference evidence="3" key="1">
    <citation type="submission" date="2017-08" db="EMBL/GenBank/DDBJ databases">
        <authorList>
            <person name="Imhoff J.F."/>
            <person name="Rahn T."/>
            <person name="Kuenzel S."/>
            <person name="Neulinger S.C."/>
        </authorList>
    </citation>
    <scope>NUCLEOTIDE SEQUENCE</scope>
    <source>
        <strain evidence="3">DSM 11080</strain>
    </source>
</reference>
<dbReference type="PANTHER" id="PTHR33542">
    <property type="entry name" value="SIROHYDROCHLORIN FERROCHELATASE, CHLOROPLASTIC"/>
    <property type="match status" value="1"/>
</dbReference>